<dbReference type="PANTHER" id="PTHR34125:SF7">
    <property type="entry name" value="TRANSMEMBRANE PROTEIN"/>
    <property type="match status" value="1"/>
</dbReference>
<sequence>MALAEKLRDALREFIFYSLILAAAAALALILLRFGPRLLAVFSFLWPLLLSTAVFLAAVLVFRVLSPPHSENQSNQTGEDFLHFVTDHTPEGGSLAGPSVSGEDAETAQAVGEQETKKLL</sequence>
<keyword evidence="2" id="KW-0812">Transmembrane</keyword>
<evidence type="ECO:0000256" key="1">
    <source>
        <dbReference type="SAM" id="MobiDB-lite"/>
    </source>
</evidence>
<protein>
    <submittedName>
        <fullName evidence="4">Uncharacterized protein</fullName>
    </submittedName>
</protein>
<dbReference type="PANTHER" id="PTHR34125">
    <property type="entry name" value="OS01G0762900 PROTEIN"/>
    <property type="match status" value="1"/>
</dbReference>
<organism evidence="4 5">
    <name type="scientific">Spirodela intermedia</name>
    <name type="common">Intermediate duckweed</name>
    <dbReference type="NCBI Taxonomy" id="51605"/>
    <lineage>
        <taxon>Eukaryota</taxon>
        <taxon>Viridiplantae</taxon>
        <taxon>Streptophyta</taxon>
        <taxon>Embryophyta</taxon>
        <taxon>Tracheophyta</taxon>
        <taxon>Spermatophyta</taxon>
        <taxon>Magnoliopsida</taxon>
        <taxon>Liliopsida</taxon>
        <taxon>Araceae</taxon>
        <taxon>Lemnoideae</taxon>
        <taxon>Spirodela</taxon>
    </lineage>
</organism>
<evidence type="ECO:0000313" key="3">
    <source>
        <dbReference type="EMBL" id="CAA2617621.1"/>
    </source>
</evidence>
<feature type="compositionally biased region" description="Basic and acidic residues" evidence="1">
    <location>
        <begin position="80"/>
        <end position="90"/>
    </location>
</feature>
<evidence type="ECO:0000313" key="5">
    <source>
        <dbReference type="Proteomes" id="UP000663760"/>
    </source>
</evidence>
<gene>
    <name evidence="3" type="ORF">SI7747_03003785</name>
    <name evidence="4" type="ORF">SI8410_03004123</name>
</gene>
<keyword evidence="5" id="KW-1185">Reference proteome</keyword>
<keyword evidence="2" id="KW-1133">Transmembrane helix</keyword>
<keyword evidence="2" id="KW-0472">Membrane</keyword>
<proteinExistence type="predicted"/>
<accession>A0A7I8K854</accession>
<feature type="compositionally biased region" description="Polar residues" evidence="1">
    <location>
        <begin position="69"/>
        <end position="78"/>
    </location>
</feature>
<feature type="region of interest" description="Disordered" evidence="1">
    <location>
        <begin position="69"/>
        <end position="120"/>
    </location>
</feature>
<dbReference type="Proteomes" id="UP000663760">
    <property type="component" value="Chromosome 3"/>
</dbReference>
<name>A0A7I8K854_SPIIN</name>
<dbReference type="AlphaFoldDB" id="A0A7I8K854"/>
<feature type="transmembrane region" description="Helical" evidence="2">
    <location>
        <begin position="44"/>
        <end position="65"/>
    </location>
</feature>
<evidence type="ECO:0000313" key="4">
    <source>
        <dbReference type="EMBL" id="CAA7393365.1"/>
    </source>
</evidence>
<dbReference type="EMBL" id="LR746266">
    <property type="protein sequence ID" value="CAA7393365.1"/>
    <property type="molecule type" value="Genomic_DNA"/>
</dbReference>
<feature type="transmembrane region" description="Helical" evidence="2">
    <location>
        <begin position="14"/>
        <end position="32"/>
    </location>
</feature>
<evidence type="ECO:0000256" key="2">
    <source>
        <dbReference type="SAM" id="Phobius"/>
    </source>
</evidence>
<reference evidence="4" key="1">
    <citation type="submission" date="2020-02" db="EMBL/GenBank/DDBJ databases">
        <authorList>
            <person name="Scholz U."/>
            <person name="Mascher M."/>
            <person name="Fiebig A."/>
        </authorList>
    </citation>
    <scope>NUCLEOTIDE SEQUENCE</scope>
</reference>
<dbReference type="EMBL" id="LR743590">
    <property type="protein sequence ID" value="CAA2617621.1"/>
    <property type="molecule type" value="Genomic_DNA"/>
</dbReference>